<evidence type="ECO:0000256" key="1">
    <source>
        <dbReference type="SAM" id="Coils"/>
    </source>
</evidence>
<feature type="compositionally biased region" description="Low complexity" evidence="2">
    <location>
        <begin position="136"/>
        <end position="154"/>
    </location>
</feature>
<evidence type="ECO:0000256" key="2">
    <source>
        <dbReference type="SAM" id="MobiDB-lite"/>
    </source>
</evidence>
<keyword evidence="3" id="KW-0472">Membrane</keyword>
<feature type="coiled-coil region" evidence="1">
    <location>
        <begin position="158"/>
        <end position="244"/>
    </location>
</feature>
<feature type="signal peptide" evidence="4">
    <location>
        <begin position="1"/>
        <end position="26"/>
    </location>
</feature>
<evidence type="ECO:0000313" key="6">
    <source>
        <dbReference type="Proteomes" id="UP001499988"/>
    </source>
</evidence>
<protein>
    <recommendedName>
        <fullName evidence="7">Pilus assembly protein FimV</fullName>
    </recommendedName>
</protein>
<evidence type="ECO:0008006" key="7">
    <source>
        <dbReference type="Google" id="ProtNLM"/>
    </source>
</evidence>
<dbReference type="InterPro" id="IPR038440">
    <property type="entry name" value="FimV_C_sf"/>
</dbReference>
<dbReference type="NCBIfam" id="TIGR03505">
    <property type="entry name" value="FimV_core"/>
    <property type="match status" value="1"/>
</dbReference>
<dbReference type="Gene3D" id="1.20.58.2200">
    <property type="match status" value="1"/>
</dbReference>
<feature type="transmembrane region" description="Helical" evidence="3">
    <location>
        <begin position="278"/>
        <end position="297"/>
    </location>
</feature>
<comment type="caution">
    <text evidence="5">The sequence shown here is derived from an EMBL/GenBank/DDBJ whole genome shotgun (WGS) entry which is preliminary data.</text>
</comment>
<keyword evidence="3" id="KW-1133">Transmembrane helix</keyword>
<name>A0ABP9E8Y9_9GAMM</name>
<accession>A0ABP9E8Y9</accession>
<reference evidence="6" key="1">
    <citation type="journal article" date="2019" name="Int. J. Syst. Evol. Microbiol.">
        <title>The Global Catalogue of Microorganisms (GCM) 10K type strain sequencing project: providing services to taxonomists for standard genome sequencing and annotation.</title>
        <authorList>
            <consortium name="The Broad Institute Genomics Platform"/>
            <consortium name="The Broad Institute Genome Sequencing Center for Infectious Disease"/>
            <person name="Wu L."/>
            <person name="Ma J."/>
        </authorList>
    </citation>
    <scope>NUCLEOTIDE SEQUENCE [LARGE SCALE GENOMIC DNA]</scope>
    <source>
        <strain evidence="6">JCM 18401</strain>
    </source>
</reference>
<evidence type="ECO:0000256" key="3">
    <source>
        <dbReference type="SAM" id="Phobius"/>
    </source>
</evidence>
<dbReference type="InterPro" id="IPR020012">
    <property type="entry name" value="LysM_FimV"/>
</dbReference>
<dbReference type="RefSeq" id="WP_345332218.1">
    <property type="nucleotide sequence ID" value="NZ_BAABJZ010000003.1"/>
</dbReference>
<organism evidence="5 6">
    <name type="scientific">Ferrimonas pelagia</name>
    <dbReference type="NCBI Taxonomy" id="1177826"/>
    <lineage>
        <taxon>Bacteria</taxon>
        <taxon>Pseudomonadati</taxon>
        <taxon>Pseudomonadota</taxon>
        <taxon>Gammaproteobacteria</taxon>
        <taxon>Alteromonadales</taxon>
        <taxon>Ferrimonadaceae</taxon>
        <taxon>Ferrimonas</taxon>
    </lineage>
</organism>
<feature type="region of interest" description="Disordered" evidence="2">
    <location>
        <begin position="307"/>
        <end position="327"/>
    </location>
</feature>
<sequence>MMNDTLSRALRAAALGSMMLALPATAQTLYVTGPDGEVQQVVDQPLQQYGPTTRTDTLWRIANEVRPDNGVTVYQVMQALFNANPHAFTSSNFNSLERNRVLTVPTRAVMAALPASEARSQAKQHDSAWQPPVLSGSGQAAAAGAAPADTATSAGGDLTELQQENAQLSAELATQAQQAAKVDQLRQELASTADEMAQMLEQNALLQQQLDTLSQELTLMQQALDEQQLLNHALEQELDRQRSQQPATQPVADAVVNEPLVATPPSFWADLLANPVKLTLLAIVPVGLLMVLLLLLLRRRSDSEADAVQTQLGDQEPRLAEEMPQEEAVDNGLLEPIASTEPSSAGIQLDSALKDEDILSLDELLKEQEQEQQRQQAGTAELADQVDMDTLLNAVEPEVGAPATVQVPPADEPFIDIDKLLEESELAAEADESPVALETDTMVAMNEAPMDEGGSAAKLDLARAYIEIEDTDSARALLKEVALEGGDSQRSEAQILLAQL</sequence>
<dbReference type="EMBL" id="BAABJZ010000003">
    <property type="protein sequence ID" value="GAA4872232.1"/>
    <property type="molecule type" value="Genomic_DNA"/>
</dbReference>
<gene>
    <name evidence="5" type="ORF">GCM10023333_01240</name>
</gene>
<dbReference type="Proteomes" id="UP001499988">
    <property type="component" value="Unassembled WGS sequence"/>
</dbReference>
<feature type="region of interest" description="Disordered" evidence="2">
    <location>
        <begin position="115"/>
        <end position="154"/>
    </location>
</feature>
<keyword evidence="4" id="KW-0732">Signal</keyword>
<evidence type="ECO:0000313" key="5">
    <source>
        <dbReference type="EMBL" id="GAA4872232.1"/>
    </source>
</evidence>
<dbReference type="Pfam" id="PF14559">
    <property type="entry name" value="TPR_19"/>
    <property type="match status" value="1"/>
</dbReference>
<dbReference type="NCBIfam" id="TIGR03504">
    <property type="entry name" value="FimV_Cterm"/>
    <property type="match status" value="1"/>
</dbReference>
<feature type="chain" id="PRO_5045785757" description="Pilus assembly protein FimV" evidence="4">
    <location>
        <begin position="27"/>
        <end position="500"/>
    </location>
</feature>
<proteinExistence type="predicted"/>
<keyword evidence="6" id="KW-1185">Reference proteome</keyword>
<dbReference type="InterPro" id="IPR020011">
    <property type="entry name" value="FimV_C"/>
</dbReference>
<keyword evidence="3" id="KW-0812">Transmembrane</keyword>
<keyword evidence="1" id="KW-0175">Coiled coil</keyword>
<evidence type="ECO:0000256" key="4">
    <source>
        <dbReference type="SAM" id="SignalP"/>
    </source>
</evidence>